<evidence type="ECO:0000256" key="4">
    <source>
        <dbReference type="PROSITE-ProRule" id="PRU10141"/>
    </source>
</evidence>
<dbReference type="RefSeq" id="XP_064711066.1">
    <property type="nucleotide sequence ID" value="XM_064848442.1"/>
</dbReference>
<evidence type="ECO:0000313" key="8">
    <source>
        <dbReference type="Proteomes" id="UP001358417"/>
    </source>
</evidence>
<dbReference type="InterPro" id="IPR011009">
    <property type="entry name" value="Kinase-like_dom_sf"/>
</dbReference>
<dbReference type="InterPro" id="IPR050117">
    <property type="entry name" value="MAPK"/>
</dbReference>
<evidence type="ECO:0000256" key="2">
    <source>
        <dbReference type="ARBA" id="ARBA00022741"/>
    </source>
</evidence>
<dbReference type="GeneID" id="89973047"/>
<dbReference type="CDD" id="cd07830">
    <property type="entry name" value="STKc_MAK_like"/>
    <property type="match status" value="1"/>
</dbReference>
<dbReference type="FunFam" id="3.30.200.20:FF:000233">
    <property type="entry name" value="Meiosis induction protein kinase"/>
    <property type="match status" value="1"/>
</dbReference>
<proteinExistence type="predicted"/>
<evidence type="ECO:0000313" key="7">
    <source>
        <dbReference type="EMBL" id="KAK5062794.1"/>
    </source>
</evidence>
<dbReference type="PROSITE" id="PS00107">
    <property type="entry name" value="PROTEIN_KINASE_ATP"/>
    <property type="match status" value="1"/>
</dbReference>
<feature type="compositionally biased region" description="Polar residues" evidence="5">
    <location>
        <begin position="612"/>
        <end position="652"/>
    </location>
</feature>
<reference evidence="7 8" key="1">
    <citation type="submission" date="2023-08" db="EMBL/GenBank/DDBJ databases">
        <title>Black Yeasts Isolated from many extreme environments.</title>
        <authorList>
            <person name="Coleine C."/>
            <person name="Stajich J.E."/>
            <person name="Selbmann L."/>
        </authorList>
    </citation>
    <scope>NUCLEOTIDE SEQUENCE [LARGE SCALE GENOMIC DNA]</scope>
    <source>
        <strain evidence="7 8">CCFEE 5792</strain>
    </source>
</reference>
<organism evidence="7 8">
    <name type="scientific">Exophiala bonariae</name>
    <dbReference type="NCBI Taxonomy" id="1690606"/>
    <lineage>
        <taxon>Eukaryota</taxon>
        <taxon>Fungi</taxon>
        <taxon>Dikarya</taxon>
        <taxon>Ascomycota</taxon>
        <taxon>Pezizomycotina</taxon>
        <taxon>Eurotiomycetes</taxon>
        <taxon>Chaetothyriomycetidae</taxon>
        <taxon>Chaetothyriales</taxon>
        <taxon>Herpotrichiellaceae</taxon>
        <taxon>Exophiala</taxon>
    </lineage>
</organism>
<dbReference type="PANTHER" id="PTHR24055">
    <property type="entry name" value="MITOGEN-ACTIVATED PROTEIN KINASE"/>
    <property type="match status" value="1"/>
</dbReference>
<keyword evidence="1" id="KW-0418">Kinase</keyword>
<feature type="region of interest" description="Disordered" evidence="5">
    <location>
        <begin position="472"/>
        <end position="503"/>
    </location>
</feature>
<feature type="domain" description="Protein kinase" evidence="6">
    <location>
        <begin position="22"/>
        <end position="350"/>
    </location>
</feature>
<dbReference type="InterPro" id="IPR017441">
    <property type="entry name" value="Protein_kinase_ATP_BS"/>
</dbReference>
<feature type="region of interest" description="Disordered" evidence="5">
    <location>
        <begin position="402"/>
        <end position="432"/>
    </location>
</feature>
<dbReference type="PROSITE" id="PS00108">
    <property type="entry name" value="PROTEIN_KINASE_ST"/>
    <property type="match status" value="1"/>
</dbReference>
<dbReference type="SUPFAM" id="SSF56112">
    <property type="entry name" value="Protein kinase-like (PK-like)"/>
    <property type="match status" value="1"/>
</dbReference>
<dbReference type="GO" id="GO:0005524">
    <property type="term" value="F:ATP binding"/>
    <property type="evidence" value="ECO:0007669"/>
    <property type="project" value="UniProtKB-UniRule"/>
</dbReference>
<dbReference type="FunFam" id="1.10.510.10:FF:000314">
    <property type="entry name" value="Serine threonine-protein kinase mak"/>
    <property type="match status" value="1"/>
</dbReference>
<feature type="compositionally biased region" description="Low complexity" evidence="5">
    <location>
        <begin position="472"/>
        <end position="485"/>
    </location>
</feature>
<feature type="region of interest" description="Disordered" evidence="5">
    <location>
        <begin position="683"/>
        <end position="776"/>
    </location>
</feature>
<gene>
    <name evidence="7" type="ORF">LTR84_004869</name>
</gene>
<accession>A0AAV9NRN0</accession>
<protein>
    <recommendedName>
        <fullName evidence="6">Protein kinase domain-containing protein</fullName>
    </recommendedName>
</protein>
<feature type="binding site" evidence="4">
    <location>
        <position position="58"/>
    </location>
    <ligand>
        <name>ATP</name>
        <dbReference type="ChEBI" id="CHEBI:30616"/>
    </ligand>
</feature>
<keyword evidence="2 4" id="KW-0547">Nucleotide-binding</keyword>
<dbReference type="GO" id="GO:0004674">
    <property type="term" value="F:protein serine/threonine kinase activity"/>
    <property type="evidence" value="ECO:0007669"/>
    <property type="project" value="UniProtKB-KW"/>
</dbReference>
<evidence type="ECO:0000256" key="3">
    <source>
        <dbReference type="ARBA" id="ARBA00022840"/>
    </source>
</evidence>
<evidence type="ECO:0000256" key="1">
    <source>
        <dbReference type="ARBA" id="ARBA00022527"/>
    </source>
</evidence>
<dbReference type="Gene3D" id="3.30.200.20">
    <property type="entry name" value="Phosphorylase Kinase, domain 1"/>
    <property type="match status" value="1"/>
</dbReference>
<dbReference type="SMART" id="SM00220">
    <property type="entry name" value="S_TKc"/>
    <property type="match status" value="1"/>
</dbReference>
<feature type="compositionally biased region" description="Polar residues" evidence="5">
    <location>
        <begin position="742"/>
        <end position="756"/>
    </location>
</feature>
<dbReference type="InterPro" id="IPR000719">
    <property type="entry name" value="Prot_kinase_dom"/>
</dbReference>
<feature type="compositionally biased region" description="Polar residues" evidence="5">
    <location>
        <begin position="692"/>
        <end position="701"/>
    </location>
</feature>
<dbReference type="PROSITE" id="PS50011">
    <property type="entry name" value="PROTEIN_KINASE_DOM"/>
    <property type="match status" value="1"/>
</dbReference>
<name>A0AAV9NRN0_9EURO</name>
<comment type="caution">
    <text evidence="7">The sequence shown here is derived from an EMBL/GenBank/DDBJ whole genome shotgun (WGS) entry which is preliminary data.</text>
</comment>
<keyword evidence="3 4" id="KW-0067">ATP-binding</keyword>
<feature type="region of interest" description="Disordered" evidence="5">
    <location>
        <begin position="605"/>
        <end position="658"/>
    </location>
</feature>
<dbReference type="Proteomes" id="UP001358417">
    <property type="component" value="Unassembled WGS sequence"/>
</dbReference>
<evidence type="ECO:0000259" key="6">
    <source>
        <dbReference type="PROSITE" id="PS50011"/>
    </source>
</evidence>
<keyword evidence="1" id="KW-0808">Transferase</keyword>
<dbReference type="AlphaFoldDB" id="A0AAV9NRN0"/>
<keyword evidence="8" id="KW-1185">Reference proteome</keyword>
<keyword evidence="1" id="KW-0723">Serine/threonine-protein kinase</keyword>
<evidence type="ECO:0000256" key="5">
    <source>
        <dbReference type="SAM" id="MobiDB-lite"/>
    </source>
</evidence>
<sequence length="794" mass="87616">MAVTDYGQRPASYALSALEDRFEVIKDIGDGSFGSVALARVRANGSNVARRNTMVAIKTMKKSFDSFAPCLELREVIFLRTLPNHAHLVPALDIFLDPYSKKLHICMEYMDGNLYQLMKAREHKCMDAKSVKSILYQILSGLDHIHAHHFFHRDIKPENILVSTSAPQDSQSAFSRYSALVTPPATPPTYTIKIADFGLARETHSKLPYTTYVSTRWYRAPEVLLRAGEYSAPVDIWAIGAMAVEIATLKPLFPGGNEVDQVWRVCEIMGSPGNWYTKSGSRVGGGEWRDGTKLAQKLGFSFPKMAPHAMDTILPPPQWPTSFSNFVTWCLMWDPKHRPTSKQAMDHDFFTDAVDPLRPKSSSRLLGRKHSDLSFRSKDTTETPTITSKPSWFRRSLIARESAPAVPQHNPEGKATQPEAETVASKARPQANKRATWTNGANTTGAAPMPILPSIRPISPLPNSVTAQASTTFTSQAEPKVSMSKNSEEKSKKIGRQLSVNSHGNHYADVHRLEAERALNANSGLISPPSGQKESFFSHLRKRARRFSGRHGLASPTTDDVEAHAATVPWSNRSSLMVDNVIPEANNDFSDLDQILQNVRYSLDRPEGQDANGKSSGSVSNTGSLKRTHSVPRSQGSRSGENATSAPAPTNGRSRRPLQINQYETPEEADELLDEALRSANKASKRLDHNTRSNQQLSRTALAQKDYNRQSLPSIPNGAALRGQGAYLTPSPSAKKNGVQFDPSSLHGTQPLNISKQRPEQEHAPSHWPTPPYEENDWAASAANSIFTAGSVYR</sequence>
<dbReference type="InterPro" id="IPR008271">
    <property type="entry name" value="Ser/Thr_kinase_AS"/>
</dbReference>
<dbReference type="Gene3D" id="1.10.510.10">
    <property type="entry name" value="Transferase(Phosphotransferase) domain 1"/>
    <property type="match status" value="1"/>
</dbReference>
<dbReference type="EMBL" id="JAVRRD010000002">
    <property type="protein sequence ID" value="KAK5062794.1"/>
    <property type="molecule type" value="Genomic_DNA"/>
</dbReference>
<dbReference type="Pfam" id="PF00069">
    <property type="entry name" value="Pkinase"/>
    <property type="match status" value="1"/>
</dbReference>